<evidence type="ECO:0000313" key="16">
    <source>
        <dbReference type="Proteomes" id="UP001451571"/>
    </source>
</evidence>
<dbReference type="CDD" id="cd09154">
    <property type="entry name" value="PLDc_SMU_988_like_1"/>
    <property type="match status" value="1"/>
</dbReference>
<dbReference type="InterPro" id="IPR022924">
    <property type="entry name" value="Cardiolipin_synthase"/>
</dbReference>
<evidence type="ECO:0000256" key="5">
    <source>
        <dbReference type="ARBA" id="ARBA00022692"/>
    </source>
</evidence>
<dbReference type="EMBL" id="CP146256">
    <property type="protein sequence ID" value="XAH75208.1"/>
    <property type="molecule type" value="Genomic_DNA"/>
</dbReference>
<keyword evidence="9 13" id="KW-0472">Membrane</keyword>
<dbReference type="InterPro" id="IPR025202">
    <property type="entry name" value="PLD-like_dom"/>
</dbReference>
<keyword evidence="7 13" id="KW-1133">Transmembrane helix</keyword>
<keyword evidence="11" id="KW-1208">Phospholipid metabolism</keyword>
<keyword evidence="3" id="KW-0444">Lipid biosynthesis</keyword>
<dbReference type="InterPro" id="IPR001736">
    <property type="entry name" value="PLipase_D/transphosphatidylase"/>
</dbReference>
<dbReference type="PANTHER" id="PTHR21248">
    <property type="entry name" value="CARDIOLIPIN SYNTHASE"/>
    <property type="match status" value="1"/>
</dbReference>
<dbReference type="NCBIfam" id="TIGR04265">
    <property type="entry name" value="bac_cardiolipin"/>
    <property type="match status" value="1"/>
</dbReference>
<feature type="domain" description="PLD phosphodiesterase" evidence="14">
    <location>
        <begin position="248"/>
        <end position="275"/>
    </location>
</feature>
<evidence type="ECO:0000256" key="1">
    <source>
        <dbReference type="ARBA" id="ARBA00004651"/>
    </source>
</evidence>
<dbReference type="InterPro" id="IPR027379">
    <property type="entry name" value="CLS_N"/>
</dbReference>
<protein>
    <recommendedName>
        <fullName evidence="12">Cardiolipin synthase</fullName>
        <ecNumber evidence="12">2.7.8.-</ecNumber>
    </recommendedName>
</protein>
<feature type="transmembrane region" description="Helical" evidence="13">
    <location>
        <begin position="12"/>
        <end position="31"/>
    </location>
</feature>
<name>A0ABZ3F0U0_9FIRM</name>
<dbReference type="Proteomes" id="UP001451571">
    <property type="component" value="Chromosome"/>
</dbReference>
<dbReference type="Gene3D" id="3.30.870.10">
    <property type="entry name" value="Endonuclease Chain A"/>
    <property type="match status" value="2"/>
</dbReference>
<evidence type="ECO:0000256" key="3">
    <source>
        <dbReference type="ARBA" id="ARBA00022516"/>
    </source>
</evidence>
<evidence type="ECO:0000256" key="6">
    <source>
        <dbReference type="ARBA" id="ARBA00022737"/>
    </source>
</evidence>
<dbReference type="Pfam" id="PF13091">
    <property type="entry name" value="PLDc_2"/>
    <property type="match status" value="1"/>
</dbReference>
<evidence type="ECO:0000256" key="10">
    <source>
        <dbReference type="ARBA" id="ARBA00023209"/>
    </source>
</evidence>
<evidence type="ECO:0000259" key="14">
    <source>
        <dbReference type="PROSITE" id="PS50035"/>
    </source>
</evidence>
<dbReference type="PANTHER" id="PTHR21248:SF22">
    <property type="entry name" value="PHOSPHOLIPASE D"/>
    <property type="match status" value="1"/>
</dbReference>
<evidence type="ECO:0000256" key="2">
    <source>
        <dbReference type="ARBA" id="ARBA00022475"/>
    </source>
</evidence>
<sequence length="514" mass="59096">MKRFIGIVFKIIFSRTMVTLILLLIQLFWLLAGFRWLEEYSQVYLVVMVFISAALLIYIINKDEMPEFKLSWVIPICAAPVFGALLYLFIVGDWTNLGMKKRLNKRRKETQEYLHTDEKTRKRMEISNAHLANLSRYVEAEGGFPAYGGASVTYFPTGEEKFADLLKELKGAKEFIFLEYFIVERGRMWDSILEILKEKVKEGVEVRFMYDGMCSLLLLPYSYPKQLDACGIKTKMFSPIIPLLSTAQNNRDHRKILVIDGKTAYTGGVNMADEYINEVVRFGHWKDAAIKVEGDAVKSFTLMFLQMWNISEAATEDYSKYIRKNEKKAVRSSGFVIPYGDGPATPENVAETIYMDVINQATSYVHIMTPYFIVDNALLDVLQYAARRGVDVKLIVPHIPDKKAIFAISRTYYPDLLGAGVKVYEYEPGFVHAKVFVSDDEKAIVGTVNLDYRSLYHHFECGVYLYRNEAVADAETDFAETLKRCIEIDMMYYKKIPMPLKLMGRVLRLFGPLM</sequence>
<keyword evidence="6" id="KW-0677">Repeat</keyword>
<accession>A0ABZ3F0U0</accession>
<dbReference type="Pfam" id="PF13396">
    <property type="entry name" value="PLDc_N"/>
    <property type="match status" value="1"/>
</dbReference>
<dbReference type="PROSITE" id="PS50035">
    <property type="entry name" value="PLD"/>
    <property type="match status" value="2"/>
</dbReference>
<dbReference type="SUPFAM" id="SSF56024">
    <property type="entry name" value="Phospholipase D/nuclease"/>
    <property type="match status" value="2"/>
</dbReference>
<organism evidence="15 16">
    <name type="scientific">Kineothrix sedimenti</name>
    <dbReference type="NCBI Taxonomy" id="3123317"/>
    <lineage>
        <taxon>Bacteria</taxon>
        <taxon>Bacillati</taxon>
        <taxon>Bacillota</taxon>
        <taxon>Clostridia</taxon>
        <taxon>Lachnospirales</taxon>
        <taxon>Lachnospiraceae</taxon>
        <taxon>Kineothrix</taxon>
    </lineage>
</organism>
<comment type="subcellular location">
    <subcellularLocation>
        <location evidence="1">Cell membrane</location>
        <topology evidence="1">Multi-pass membrane protein</topology>
    </subcellularLocation>
</comment>
<evidence type="ECO:0000256" key="13">
    <source>
        <dbReference type="SAM" id="Phobius"/>
    </source>
</evidence>
<keyword evidence="10" id="KW-0594">Phospholipid biosynthesis</keyword>
<keyword evidence="4" id="KW-0808">Transferase</keyword>
<dbReference type="SMART" id="SM00155">
    <property type="entry name" value="PLDc"/>
    <property type="match status" value="2"/>
</dbReference>
<proteinExistence type="predicted"/>
<feature type="domain" description="PLD phosphodiesterase" evidence="14">
    <location>
        <begin position="427"/>
        <end position="454"/>
    </location>
</feature>
<evidence type="ECO:0000313" key="15">
    <source>
        <dbReference type="EMBL" id="XAH75208.1"/>
    </source>
</evidence>
<feature type="transmembrane region" description="Helical" evidence="13">
    <location>
        <begin position="72"/>
        <end position="92"/>
    </location>
</feature>
<evidence type="ECO:0000256" key="8">
    <source>
        <dbReference type="ARBA" id="ARBA00023098"/>
    </source>
</evidence>
<evidence type="ECO:0000256" key="9">
    <source>
        <dbReference type="ARBA" id="ARBA00023136"/>
    </source>
</evidence>
<keyword evidence="2" id="KW-1003">Cell membrane</keyword>
<evidence type="ECO:0000256" key="7">
    <source>
        <dbReference type="ARBA" id="ARBA00022989"/>
    </source>
</evidence>
<keyword evidence="5 13" id="KW-0812">Transmembrane</keyword>
<dbReference type="EC" id="2.7.8.-" evidence="12"/>
<evidence type="ECO:0000256" key="12">
    <source>
        <dbReference type="NCBIfam" id="TIGR04265"/>
    </source>
</evidence>
<keyword evidence="16" id="KW-1185">Reference proteome</keyword>
<feature type="transmembrane region" description="Helical" evidence="13">
    <location>
        <begin position="43"/>
        <end position="60"/>
    </location>
</feature>
<reference evidence="15 16" key="1">
    <citation type="submission" date="2024-02" db="EMBL/GenBank/DDBJ databases">
        <title>Bacterial strain from lacustrine sediment.</title>
        <authorList>
            <person name="Petit C."/>
            <person name="Fadhlaoui K."/>
        </authorList>
    </citation>
    <scope>NUCLEOTIDE SEQUENCE [LARGE SCALE GENOMIC DNA]</scope>
    <source>
        <strain evidence="15 16">IPX-CK</strain>
    </source>
</reference>
<dbReference type="CDD" id="cd09160">
    <property type="entry name" value="PLDc_SMU_988_like_2"/>
    <property type="match status" value="1"/>
</dbReference>
<evidence type="ECO:0000256" key="11">
    <source>
        <dbReference type="ARBA" id="ARBA00023264"/>
    </source>
</evidence>
<dbReference type="Pfam" id="PF00614">
    <property type="entry name" value="PLDc"/>
    <property type="match status" value="1"/>
</dbReference>
<gene>
    <name evidence="15" type="primary">cls</name>
    <name evidence="15" type="ORF">V6984_05450</name>
</gene>
<keyword evidence="8" id="KW-0443">Lipid metabolism</keyword>
<evidence type="ECO:0000256" key="4">
    <source>
        <dbReference type="ARBA" id="ARBA00022679"/>
    </source>
</evidence>